<name>A0A4C1WR15_EUMVA</name>
<reference evidence="2 3" key="1">
    <citation type="journal article" date="2019" name="Commun. Biol.">
        <title>The bagworm genome reveals a unique fibroin gene that provides high tensile strength.</title>
        <authorList>
            <person name="Kono N."/>
            <person name="Nakamura H."/>
            <person name="Ohtoshi R."/>
            <person name="Tomita M."/>
            <person name="Numata K."/>
            <person name="Arakawa K."/>
        </authorList>
    </citation>
    <scope>NUCLEOTIDE SEQUENCE [LARGE SCALE GENOMIC DNA]</scope>
</reference>
<comment type="caution">
    <text evidence="2">The sequence shown here is derived from an EMBL/GenBank/DDBJ whole genome shotgun (WGS) entry which is preliminary data.</text>
</comment>
<protein>
    <submittedName>
        <fullName evidence="2">Uncharacterized protein</fullName>
    </submittedName>
</protein>
<evidence type="ECO:0000256" key="1">
    <source>
        <dbReference type="SAM" id="SignalP"/>
    </source>
</evidence>
<proteinExistence type="predicted"/>
<keyword evidence="3" id="KW-1185">Reference proteome</keyword>
<dbReference type="EMBL" id="BGZK01000632">
    <property type="protein sequence ID" value="GBP53701.1"/>
    <property type="molecule type" value="Genomic_DNA"/>
</dbReference>
<accession>A0A4C1WR15</accession>
<feature type="signal peptide" evidence="1">
    <location>
        <begin position="1"/>
        <end position="27"/>
    </location>
</feature>
<evidence type="ECO:0000313" key="2">
    <source>
        <dbReference type="EMBL" id="GBP53701.1"/>
    </source>
</evidence>
<sequence length="150" mass="16736">MDLSRVSGSRWWILFLLNCCKSRITRGKQPPAGAAAGRGGSERGSWLRAGGARPALLPSPLLLFRKEKEHGTLRDLAACVRKMSTLSSVSTYSYDFILLRVVIFLGCCRIRLQLLRHRRSLTVVLFWDLKISTPAQCRLRAANVSLLPAL</sequence>
<evidence type="ECO:0000313" key="3">
    <source>
        <dbReference type="Proteomes" id="UP000299102"/>
    </source>
</evidence>
<gene>
    <name evidence="2" type="ORF">EVAR_39855_1</name>
</gene>
<keyword evidence="1" id="KW-0732">Signal</keyword>
<organism evidence="2 3">
    <name type="scientific">Eumeta variegata</name>
    <name type="common">Bagworm moth</name>
    <name type="synonym">Eumeta japonica</name>
    <dbReference type="NCBI Taxonomy" id="151549"/>
    <lineage>
        <taxon>Eukaryota</taxon>
        <taxon>Metazoa</taxon>
        <taxon>Ecdysozoa</taxon>
        <taxon>Arthropoda</taxon>
        <taxon>Hexapoda</taxon>
        <taxon>Insecta</taxon>
        <taxon>Pterygota</taxon>
        <taxon>Neoptera</taxon>
        <taxon>Endopterygota</taxon>
        <taxon>Lepidoptera</taxon>
        <taxon>Glossata</taxon>
        <taxon>Ditrysia</taxon>
        <taxon>Tineoidea</taxon>
        <taxon>Psychidae</taxon>
        <taxon>Oiketicinae</taxon>
        <taxon>Eumeta</taxon>
    </lineage>
</organism>
<feature type="chain" id="PRO_5020022471" evidence="1">
    <location>
        <begin position="28"/>
        <end position="150"/>
    </location>
</feature>
<dbReference type="Proteomes" id="UP000299102">
    <property type="component" value="Unassembled WGS sequence"/>
</dbReference>
<dbReference type="AlphaFoldDB" id="A0A4C1WR15"/>